<keyword evidence="3" id="KW-0548">Nucleotidyltransferase</keyword>
<dbReference type="CDD" id="cd01646">
    <property type="entry name" value="RT_Bac_retron_I"/>
    <property type="match status" value="1"/>
</dbReference>
<dbReference type="OrthoDB" id="9793236at2"/>
<dbReference type="eggNOG" id="COG3344">
    <property type="taxonomic scope" value="Bacteria"/>
</dbReference>
<dbReference type="PANTHER" id="PTHR34047:SF8">
    <property type="entry name" value="PROTEIN YKFC"/>
    <property type="match status" value="1"/>
</dbReference>
<dbReference type="STRING" id="648757.Rvan_2823"/>
<organism evidence="3 4">
    <name type="scientific">Rhodomicrobium vannielii (strain ATCC 17100 / DSM 162 / LMG 4299 / NCIMB 10020 / ATH 3.1.1)</name>
    <dbReference type="NCBI Taxonomy" id="648757"/>
    <lineage>
        <taxon>Bacteria</taxon>
        <taxon>Pseudomonadati</taxon>
        <taxon>Pseudomonadota</taxon>
        <taxon>Alphaproteobacteria</taxon>
        <taxon>Hyphomicrobiales</taxon>
        <taxon>Hyphomicrobiaceae</taxon>
        <taxon>Rhodomicrobium</taxon>
    </lineage>
</organism>
<proteinExistence type="inferred from homology"/>
<dbReference type="KEGG" id="rva:Rvan_2823"/>
<name>E3I8Q2_RHOVT</name>
<dbReference type="InterPro" id="IPR000477">
    <property type="entry name" value="RT_dom"/>
</dbReference>
<dbReference type="Pfam" id="PF00078">
    <property type="entry name" value="RVT_1"/>
    <property type="match status" value="1"/>
</dbReference>
<dbReference type="RefSeq" id="WP_013420402.1">
    <property type="nucleotide sequence ID" value="NC_014664.1"/>
</dbReference>
<evidence type="ECO:0000313" key="3">
    <source>
        <dbReference type="EMBL" id="ADP72031.1"/>
    </source>
</evidence>
<dbReference type="InterPro" id="IPR043502">
    <property type="entry name" value="DNA/RNA_pol_sf"/>
</dbReference>
<evidence type="ECO:0000259" key="2">
    <source>
        <dbReference type="PROSITE" id="PS50878"/>
    </source>
</evidence>
<gene>
    <name evidence="3" type="ordered locus">Rvan_2823</name>
</gene>
<dbReference type="Proteomes" id="UP000001399">
    <property type="component" value="Chromosome"/>
</dbReference>
<dbReference type="SUPFAM" id="SSF56672">
    <property type="entry name" value="DNA/RNA polymerases"/>
    <property type="match status" value="1"/>
</dbReference>
<dbReference type="EMBL" id="CP002292">
    <property type="protein sequence ID" value="ADP72031.1"/>
    <property type="molecule type" value="Genomic_DNA"/>
</dbReference>
<protein>
    <submittedName>
        <fullName evidence="3">RNA-directed DNA polymerase (Reverse transcriptase)</fullName>
    </submittedName>
</protein>
<evidence type="ECO:0000256" key="1">
    <source>
        <dbReference type="ARBA" id="ARBA00034120"/>
    </source>
</evidence>
<reference evidence="4" key="1">
    <citation type="journal article" date="2011" name="J. Bacteriol.">
        <title>Genome sequences of eight morphologically diverse alphaproteobacteria.</title>
        <authorList>
            <consortium name="US DOE Joint Genome Institute"/>
            <person name="Brown P.J."/>
            <person name="Kysela D.T."/>
            <person name="Buechlein A."/>
            <person name="Hemmerich C."/>
            <person name="Brun Y.V."/>
        </authorList>
    </citation>
    <scope>NUCLEOTIDE SEQUENCE [LARGE SCALE GENOMIC DNA]</scope>
    <source>
        <strain evidence="4">ATCC 17100 / ATH 3.1.1 / DSM 162 / LMG 4299</strain>
    </source>
</reference>
<dbReference type="AlphaFoldDB" id="E3I8Q2"/>
<dbReference type="InterPro" id="IPR051083">
    <property type="entry name" value="GrpII_Intron_Splice-Mob/Def"/>
</dbReference>
<dbReference type="PROSITE" id="PS50878">
    <property type="entry name" value="RT_POL"/>
    <property type="match status" value="1"/>
</dbReference>
<keyword evidence="3" id="KW-0695">RNA-directed DNA polymerase</keyword>
<dbReference type="HOGENOM" id="CLU_013584_0_0_5"/>
<accession>E3I8Q2</accession>
<keyword evidence="3" id="KW-0808">Transferase</keyword>
<feature type="domain" description="Reverse transcriptase" evidence="2">
    <location>
        <begin position="1"/>
        <end position="284"/>
    </location>
</feature>
<comment type="similarity">
    <text evidence="1">Belongs to the bacterial reverse transcriptase family.</text>
</comment>
<evidence type="ECO:0000313" key="4">
    <source>
        <dbReference type="Proteomes" id="UP000001399"/>
    </source>
</evidence>
<keyword evidence="4" id="KW-1185">Reference proteome</keyword>
<dbReference type="PANTHER" id="PTHR34047">
    <property type="entry name" value="NUCLEAR INTRON MATURASE 1, MITOCHONDRIAL-RELATED"/>
    <property type="match status" value="1"/>
</dbReference>
<sequence>MPKRHEGLFERIASFKALRAAARTAINGKRKKPGAAAFMANLEREILRLERELRDGSYRPGRYVEILVKDPKERLISAAPFRDRVVHHALCAVVCPLFEAGFTDHTFANRTGKGTHKAIRLYERYRDNHSYVLRADIFRYFPAIDHEILKAEFRRKIACERTLWLMDLIVDCSNSQEPVELHFPGDDLFTPYTRRRGLPIGNLTSQFFANLYLNRFDHWVIEKLGAPYVRYVDDFALFHDDPGILATWREKIERCLEGRRLKLHPRKTLILPVAEPSPFLGFELHPGPRRTAKGGRGRRKLLDGNVARFRNRLRGLRDRWRAGTVTQGEVEARVKSWIAHASHADSFRLRQALFEGGWFEVIPGL</sequence>
<dbReference type="GO" id="GO:0003964">
    <property type="term" value="F:RNA-directed DNA polymerase activity"/>
    <property type="evidence" value="ECO:0007669"/>
    <property type="project" value="UniProtKB-KW"/>
</dbReference>